<name>A0ABP8Q042_9GAMM</name>
<comment type="catalytic activity">
    <reaction evidence="8 9">
        <text>hydroxymethylbilane = uroporphyrinogen III + H2O</text>
        <dbReference type="Rhea" id="RHEA:18965"/>
        <dbReference type="ChEBI" id="CHEBI:15377"/>
        <dbReference type="ChEBI" id="CHEBI:57308"/>
        <dbReference type="ChEBI" id="CHEBI:57845"/>
        <dbReference type="EC" id="4.2.1.75"/>
    </reaction>
</comment>
<evidence type="ECO:0000256" key="2">
    <source>
        <dbReference type="ARBA" id="ARBA00008133"/>
    </source>
</evidence>
<evidence type="ECO:0000256" key="3">
    <source>
        <dbReference type="ARBA" id="ARBA00013109"/>
    </source>
</evidence>
<dbReference type="InterPro" id="IPR036108">
    <property type="entry name" value="4pyrrol_syn_uPrphyn_synt_sf"/>
</dbReference>
<dbReference type="EMBL" id="BAABFC010000003">
    <property type="protein sequence ID" value="GAA4494814.1"/>
    <property type="molecule type" value="Genomic_DNA"/>
</dbReference>
<comment type="function">
    <text evidence="6 9">Catalyzes cyclization of the linear tetrapyrrole, hydroxymethylbilane, to the macrocyclic uroporphyrinogen III.</text>
</comment>
<evidence type="ECO:0000256" key="1">
    <source>
        <dbReference type="ARBA" id="ARBA00004772"/>
    </source>
</evidence>
<dbReference type="Pfam" id="PF02602">
    <property type="entry name" value="HEM4"/>
    <property type="match status" value="1"/>
</dbReference>
<gene>
    <name evidence="11" type="ORF">GCM10023095_07050</name>
</gene>
<comment type="pathway">
    <text evidence="1 9">Porphyrin-containing compound metabolism; protoporphyrin-IX biosynthesis; coproporphyrinogen-III from 5-aminolevulinate: step 3/4.</text>
</comment>
<dbReference type="InterPro" id="IPR039793">
    <property type="entry name" value="UROS/Hem4"/>
</dbReference>
<evidence type="ECO:0000256" key="5">
    <source>
        <dbReference type="ARBA" id="ARBA00023244"/>
    </source>
</evidence>
<evidence type="ECO:0000256" key="4">
    <source>
        <dbReference type="ARBA" id="ARBA00023239"/>
    </source>
</evidence>
<keyword evidence="4 9" id="KW-0456">Lyase</keyword>
<dbReference type="PANTHER" id="PTHR38042">
    <property type="entry name" value="UROPORPHYRINOGEN-III SYNTHASE, CHLOROPLASTIC"/>
    <property type="match status" value="1"/>
</dbReference>
<accession>A0ABP8Q042</accession>
<dbReference type="SUPFAM" id="SSF69618">
    <property type="entry name" value="HemD-like"/>
    <property type="match status" value="1"/>
</dbReference>
<reference evidence="12" key="1">
    <citation type="journal article" date="2019" name="Int. J. Syst. Evol. Microbiol.">
        <title>The Global Catalogue of Microorganisms (GCM) 10K type strain sequencing project: providing services to taxonomists for standard genome sequencing and annotation.</title>
        <authorList>
            <consortium name="The Broad Institute Genomics Platform"/>
            <consortium name="The Broad Institute Genome Sequencing Center for Infectious Disease"/>
            <person name="Wu L."/>
            <person name="Ma J."/>
        </authorList>
    </citation>
    <scope>NUCLEOTIDE SEQUENCE [LARGE SCALE GENOMIC DNA]</scope>
    <source>
        <strain evidence="12">JCM 32226</strain>
    </source>
</reference>
<dbReference type="EC" id="4.2.1.75" evidence="3 9"/>
<evidence type="ECO:0000313" key="11">
    <source>
        <dbReference type="EMBL" id="GAA4494814.1"/>
    </source>
</evidence>
<dbReference type="RefSeq" id="WP_345010110.1">
    <property type="nucleotide sequence ID" value="NZ_BAABFC010000003.1"/>
</dbReference>
<sequence>MTPLVLRPQPQADALCQALAQAGHHPVCCPLFALTPGRQLSQLPQALAEATLVIAVSAPAVEQAHHWLQAHGLSWPAKPTLAVGPATAAAWQQAGIQALAPEQADSEGLLALPALQPQAVADRPVLILRGDSGREFLAQQLTARGARVRYCECYRREPLPLDGPSLWHKWRSSGVDSVIITSGDLFNRLCQLLPVEAKPWLEQLTYYVPSTRIGDWLAQAGLHHIQLTRGAATAAILAALPTRTP</sequence>
<dbReference type="Proteomes" id="UP001501321">
    <property type="component" value="Unassembled WGS sequence"/>
</dbReference>
<evidence type="ECO:0000259" key="10">
    <source>
        <dbReference type="Pfam" id="PF02602"/>
    </source>
</evidence>
<organism evidence="11 12">
    <name type="scientific">Pseudaeromonas paramecii</name>
    <dbReference type="NCBI Taxonomy" id="2138166"/>
    <lineage>
        <taxon>Bacteria</taxon>
        <taxon>Pseudomonadati</taxon>
        <taxon>Pseudomonadota</taxon>
        <taxon>Gammaproteobacteria</taxon>
        <taxon>Aeromonadales</taxon>
        <taxon>Aeromonadaceae</taxon>
        <taxon>Pseudaeromonas</taxon>
    </lineage>
</organism>
<keyword evidence="5 9" id="KW-0627">Porphyrin biosynthesis</keyword>
<feature type="domain" description="Tetrapyrrole biosynthesis uroporphyrinogen III synthase" evidence="10">
    <location>
        <begin position="14"/>
        <end position="225"/>
    </location>
</feature>
<dbReference type="PANTHER" id="PTHR38042:SF1">
    <property type="entry name" value="UROPORPHYRINOGEN-III SYNTHASE, CHLOROPLASTIC"/>
    <property type="match status" value="1"/>
</dbReference>
<comment type="similarity">
    <text evidence="2 9">Belongs to the uroporphyrinogen-III synthase family.</text>
</comment>
<protein>
    <recommendedName>
        <fullName evidence="7 9">Uroporphyrinogen-III synthase</fullName>
        <ecNumber evidence="3 9">4.2.1.75</ecNumber>
    </recommendedName>
</protein>
<keyword evidence="12" id="KW-1185">Reference proteome</keyword>
<dbReference type="CDD" id="cd06578">
    <property type="entry name" value="HemD"/>
    <property type="match status" value="1"/>
</dbReference>
<evidence type="ECO:0000256" key="8">
    <source>
        <dbReference type="ARBA" id="ARBA00048617"/>
    </source>
</evidence>
<comment type="caution">
    <text evidence="11">The sequence shown here is derived from an EMBL/GenBank/DDBJ whole genome shotgun (WGS) entry which is preliminary data.</text>
</comment>
<evidence type="ECO:0000256" key="6">
    <source>
        <dbReference type="ARBA" id="ARBA00037589"/>
    </source>
</evidence>
<evidence type="ECO:0000256" key="7">
    <source>
        <dbReference type="ARBA" id="ARBA00040167"/>
    </source>
</evidence>
<evidence type="ECO:0000256" key="9">
    <source>
        <dbReference type="RuleBase" id="RU366031"/>
    </source>
</evidence>
<evidence type="ECO:0000313" key="12">
    <source>
        <dbReference type="Proteomes" id="UP001501321"/>
    </source>
</evidence>
<dbReference type="Gene3D" id="3.40.50.10090">
    <property type="match status" value="2"/>
</dbReference>
<dbReference type="InterPro" id="IPR003754">
    <property type="entry name" value="4pyrrol_synth_uPrphyn_synth"/>
</dbReference>
<proteinExistence type="inferred from homology"/>